<dbReference type="Proteomes" id="UP001322277">
    <property type="component" value="Chromosome 7"/>
</dbReference>
<protein>
    <submittedName>
        <fullName evidence="1">Uncharacterized protein</fullName>
    </submittedName>
</protein>
<keyword evidence="2" id="KW-1185">Reference proteome</keyword>
<dbReference type="GeneID" id="87947963"/>
<dbReference type="KEGG" id="cdet:87947963"/>
<evidence type="ECO:0000313" key="2">
    <source>
        <dbReference type="Proteomes" id="UP001322277"/>
    </source>
</evidence>
<accession>A0AAX4ITB0</accession>
<dbReference type="AlphaFoldDB" id="A0AAX4ITB0"/>
<evidence type="ECO:0000313" key="1">
    <source>
        <dbReference type="EMBL" id="WQF86449.1"/>
    </source>
</evidence>
<sequence length="132" mass="14562">MSRKDGECSLTGESMLVQRDIHPCQYGPDLDGIIYVHLLIIMSGPVAKRPLRGLHGDPVGACLSSPPYTLPRTRRCPVSRSACPSLCRKNTQGAYVERAPYLRRAGRPAIPLDREAAGRGLLHRRRVGPHLE</sequence>
<name>A0AAX4ITB0_9PEZI</name>
<dbReference type="RefSeq" id="XP_062783670.1">
    <property type="nucleotide sequence ID" value="XM_062927619.1"/>
</dbReference>
<dbReference type="EMBL" id="CP137311">
    <property type="protein sequence ID" value="WQF86449.1"/>
    <property type="molecule type" value="Genomic_DNA"/>
</dbReference>
<proteinExistence type="predicted"/>
<organism evidence="1 2">
    <name type="scientific">Colletotrichum destructivum</name>
    <dbReference type="NCBI Taxonomy" id="34406"/>
    <lineage>
        <taxon>Eukaryota</taxon>
        <taxon>Fungi</taxon>
        <taxon>Dikarya</taxon>
        <taxon>Ascomycota</taxon>
        <taxon>Pezizomycotina</taxon>
        <taxon>Sordariomycetes</taxon>
        <taxon>Hypocreomycetidae</taxon>
        <taxon>Glomerellales</taxon>
        <taxon>Glomerellaceae</taxon>
        <taxon>Colletotrichum</taxon>
        <taxon>Colletotrichum destructivum species complex</taxon>
    </lineage>
</organism>
<gene>
    <name evidence="1" type="ORF">CDEST_11463</name>
</gene>
<reference evidence="2" key="1">
    <citation type="journal article" date="2023" name="bioRxiv">
        <title>Complete genome of the Medicago anthracnose fungus, Colletotrichum destructivum, reveals a mini-chromosome-like region within a core chromosome.</title>
        <authorList>
            <person name="Lapalu N."/>
            <person name="Simon A."/>
            <person name="Lu A."/>
            <person name="Plaumann P.-L."/>
            <person name="Amselem J."/>
            <person name="Pigne S."/>
            <person name="Auger A."/>
            <person name="Koch C."/>
            <person name="Dallery J.-F."/>
            <person name="O'Connell R.J."/>
        </authorList>
    </citation>
    <scope>NUCLEOTIDE SEQUENCE [LARGE SCALE GENOMIC DNA]</scope>
    <source>
        <strain evidence="2">CBS 520.97</strain>
    </source>
</reference>